<evidence type="ECO:0000256" key="6">
    <source>
        <dbReference type="ARBA" id="ARBA00022960"/>
    </source>
</evidence>
<keyword evidence="7 10" id="KW-0573">Peptidoglycan synthesis</keyword>
<keyword evidence="4 10" id="KW-0547">Nucleotide-binding</keyword>
<keyword evidence="2 10" id="KW-0436">Ligase</keyword>
<evidence type="ECO:0000256" key="1">
    <source>
        <dbReference type="ARBA" id="ARBA00022490"/>
    </source>
</evidence>
<feature type="domain" description="Mur ligase C-terminal" evidence="13">
    <location>
        <begin position="336"/>
        <end position="452"/>
    </location>
</feature>
<feature type="domain" description="Mur ligase N-terminal catalytic" evidence="12">
    <location>
        <begin position="26"/>
        <end position="101"/>
    </location>
</feature>
<dbReference type="NCBIfam" id="TIGR01143">
    <property type="entry name" value="murF"/>
    <property type="match status" value="1"/>
</dbReference>
<evidence type="ECO:0000313" key="15">
    <source>
        <dbReference type="EMBL" id="MCX5569473.1"/>
    </source>
</evidence>
<evidence type="ECO:0000259" key="12">
    <source>
        <dbReference type="Pfam" id="PF01225"/>
    </source>
</evidence>
<dbReference type="EC" id="6.3.2.10" evidence="10 11"/>
<dbReference type="EMBL" id="JAPKNK010000003">
    <property type="protein sequence ID" value="MCX5569473.1"/>
    <property type="molecule type" value="Genomic_DNA"/>
</dbReference>
<dbReference type="SUPFAM" id="SSF53244">
    <property type="entry name" value="MurD-like peptide ligases, peptide-binding domain"/>
    <property type="match status" value="1"/>
</dbReference>
<name>A0A9X3E466_9HYPH</name>
<sequence>MTDKLWTFDDFVAGMKGRPTAVGPAVSGISIDSRTVQAGDAFFAIRGDRFDGHRFVGAAAGHGATVAVVAADQLAGLGRMTIPLVVVQDVLEGLQDLARASRARSTARIAAVTGSVGKTSTKEMLGHVLAAQGPTHFSPASFNNHWGVPLTLSRMPADARFAVFEIGMNHAGEITPLVAQVRPHVAIITNIEAVHLEFFPDGVDGIARAKAEIFSGVEPGGAAILNGDSPQFERLALLAMDAGIDNVLSFGTGRDADARLEALDMQADHSRVSARILDQLVEFTIGAPGRHLVQNSLAVLLAVSKLGGDVAEAAAALGGLSAPKGRGARHRLAIGQGDATLIDESYNASPTSMRAAITVLAQARTAGAGRRIAVLGDMLELGDDTLKLHAELAEPLVAAGIDRAYLAGPSMRALWEALPDAMRGHYAETANELEAILLDELGAGDVVMVKGSNGSRMAPIVETLKTRFTPAPVESDPATEGPV</sequence>
<keyword evidence="9 10" id="KW-0961">Cell wall biogenesis/degradation</keyword>
<dbReference type="InterPro" id="IPR005863">
    <property type="entry name" value="UDP-N-AcMur_synth"/>
</dbReference>
<comment type="subcellular location">
    <subcellularLocation>
        <location evidence="10 11">Cytoplasm</location>
    </subcellularLocation>
</comment>
<dbReference type="SUPFAM" id="SSF63418">
    <property type="entry name" value="MurE/MurF N-terminal domain"/>
    <property type="match status" value="1"/>
</dbReference>
<feature type="binding site" evidence="10">
    <location>
        <begin position="114"/>
        <end position="120"/>
    </location>
    <ligand>
        <name>ATP</name>
        <dbReference type="ChEBI" id="CHEBI:30616"/>
    </ligand>
</feature>
<dbReference type="InterPro" id="IPR035911">
    <property type="entry name" value="MurE/MurF_N"/>
</dbReference>
<protein>
    <recommendedName>
        <fullName evidence="10 11">UDP-N-acetylmuramoyl-tripeptide--D-alanyl-D-alanine ligase</fullName>
        <ecNumber evidence="10 11">6.3.2.10</ecNumber>
    </recommendedName>
    <alternativeName>
        <fullName evidence="10">D-alanyl-D-alanine-adding enzyme</fullName>
    </alternativeName>
</protein>
<dbReference type="NCBIfam" id="NF010693">
    <property type="entry name" value="PRK14093.1"/>
    <property type="match status" value="1"/>
</dbReference>
<dbReference type="GO" id="GO:0051301">
    <property type="term" value="P:cell division"/>
    <property type="evidence" value="ECO:0007669"/>
    <property type="project" value="UniProtKB-KW"/>
</dbReference>
<dbReference type="GO" id="GO:0008360">
    <property type="term" value="P:regulation of cell shape"/>
    <property type="evidence" value="ECO:0007669"/>
    <property type="project" value="UniProtKB-KW"/>
</dbReference>
<reference evidence="15" key="1">
    <citation type="submission" date="2022-11" db="EMBL/GenBank/DDBJ databases">
        <title>Biodiversity and phylogenetic relationships of bacteria.</title>
        <authorList>
            <person name="Machado R.A.R."/>
            <person name="Bhat A."/>
            <person name="Loulou A."/>
            <person name="Kallel S."/>
        </authorList>
    </citation>
    <scope>NUCLEOTIDE SEQUENCE</scope>
    <source>
        <strain evidence="15">K-TC2</strain>
    </source>
</reference>
<dbReference type="Gene3D" id="3.40.1390.10">
    <property type="entry name" value="MurE/MurF, N-terminal domain"/>
    <property type="match status" value="1"/>
</dbReference>
<dbReference type="HAMAP" id="MF_02019">
    <property type="entry name" value="MurF"/>
    <property type="match status" value="1"/>
</dbReference>
<comment type="function">
    <text evidence="10 11">Involved in cell wall formation. Catalyzes the final step in the synthesis of UDP-N-acetylmuramoyl-pentapeptide, the precursor of murein.</text>
</comment>
<evidence type="ECO:0000256" key="10">
    <source>
        <dbReference type="HAMAP-Rule" id="MF_02019"/>
    </source>
</evidence>
<keyword evidence="8 10" id="KW-0131">Cell cycle</keyword>
<gene>
    <name evidence="10" type="primary">murF</name>
    <name evidence="15" type="ORF">OSH07_09745</name>
</gene>
<dbReference type="Pfam" id="PF01225">
    <property type="entry name" value="Mur_ligase"/>
    <property type="match status" value="1"/>
</dbReference>
<evidence type="ECO:0000256" key="2">
    <source>
        <dbReference type="ARBA" id="ARBA00022598"/>
    </source>
</evidence>
<accession>A0A9X3E466</accession>
<dbReference type="SUPFAM" id="SSF53623">
    <property type="entry name" value="MurD-like peptide ligases, catalytic domain"/>
    <property type="match status" value="1"/>
</dbReference>
<dbReference type="PANTHER" id="PTHR43024:SF1">
    <property type="entry name" value="UDP-N-ACETYLMURAMOYL-TRIPEPTIDE--D-ALANYL-D-ALANINE LIGASE"/>
    <property type="match status" value="1"/>
</dbReference>
<keyword evidence="5 10" id="KW-0067">ATP-binding</keyword>
<dbReference type="Gene3D" id="3.90.190.20">
    <property type="entry name" value="Mur ligase, C-terminal domain"/>
    <property type="match status" value="1"/>
</dbReference>
<keyword evidence="16" id="KW-1185">Reference proteome</keyword>
<dbReference type="Gene3D" id="3.40.1190.10">
    <property type="entry name" value="Mur-like, catalytic domain"/>
    <property type="match status" value="1"/>
</dbReference>
<evidence type="ECO:0000256" key="8">
    <source>
        <dbReference type="ARBA" id="ARBA00023306"/>
    </source>
</evidence>
<comment type="pathway">
    <text evidence="10 11">Cell wall biogenesis; peptidoglycan biosynthesis.</text>
</comment>
<dbReference type="InterPro" id="IPR036565">
    <property type="entry name" value="Mur-like_cat_sf"/>
</dbReference>
<evidence type="ECO:0000256" key="3">
    <source>
        <dbReference type="ARBA" id="ARBA00022618"/>
    </source>
</evidence>
<comment type="catalytic activity">
    <reaction evidence="10 11">
        <text>D-alanyl-D-alanine + UDP-N-acetyl-alpha-D-muramoyl-L-alanyl-gamma-D-glutamyl-meso-2,6-diaminopimelate + ATP = UDP-N-acetyl-alpha-D-muramoyl-L-alanyl-gamma-D-glutamyl-meso-2,6-diaminopimeloyl-D-alanyl-D-alanine + ADP + phosphate + H(+)</text>
        <dbReference type="Rhea" id="RHEA:28374"/>
        <dbReference type="ChEBI" id="CHEBI:15378"/>
        <dbReference type="ChEBI" id="CHEBI:30616"/>
        <dbReference type="ChEBI" id="CHEBI:43474"/>
        <dbReference type="ChEBI" id="CHEBI:57822"/>
        <dbReference type="ChEBI" id="CHEBI:61386"/>
        <dbReference type="ChEBI" id="CHEBI:83905"/>
        <dbReference type="ChEBI" id="CHEBI:456216"/>
        <dbReference type="EC" id="6.3.2.10"/>
    </reaction>
</comment>
<evidence type="ECO:0000256" key="9">
    <source>
        <dbReference type="ARBA" id="ARBA00023316"/>
    </source>
</evidence>
<dbReference type="Proteomes" id="UP001144805">
    <property type="component" value="Unassembled WGS sequence"/>
</dbReference>
<dbReference type="GO" id="GO:0005737">
    <property type="term" value="C:cytoplasm"/>
    <property type="evidence" value="ECO:0007669"/>
    <property type="project" value="UniProtKB-SubCell"/>
</dbReference>
<evidence type="ECO:0000256" key="4">
    <source>
        <dbReference type="ARBA" id="ARBA00022741"/>
    </source>
</evidence>
<dbReference type="GO" id="GO:0071555">
    <property type="term" value="P:cell wall organization"/>
    <property type="evidence" value="ECO:0007669"/>
    <property type="project" value="UniProtKB-KW"/>
</dbReference>
<dbReference type="InterPro" id="IPR036615">
    <property type="entry name" value="Mur_ligase_C_dom_sf"/>
</dbReference>
<dbReference type="GO" id="GO:0009252">
    <property type="term" value="P:peptidoglycan biosynthetic process"/>
    <property type="evidence" value="ECO:0007669"/>
    <property type="project" value="UniProtKB-UniRule"/>
</dbReference>
<dbReference type="AlphaFoldDB" id="A0A9X3E466"/>
<dbReference type="InterPro" id="IPR004101">
    <property type="entry name" value="Mur_ligase_C"/>
</dbReference>
<evidence type="ECO:0000256" key="11">
    <source>
        <dbReference type="RuleBase" id="RU004136"/>
    </source>
</evidence>
<dbReference type="Pfam" id="PF02875">
    <property type="entry name" value="Mur_ligase_C"/>
    <property type="match status" value="1"/>
</dbReference>
<dbReference type="InterPro" id="IPR000713">
    <property type="entry name" value="Mur_ligase_N"/>
</dbReference>
<organism evidence="15 16">
    <name type="scientific">Kaistia nematophila</name>
    <dbReference type="NCBI Taxonomy" id="2994654"/>
    <lineage>
        <taxon>Bacteria</taxon>
        <taxon>Pseudomonadati</taxon>
        <taxon>Pseudomonadota</taxon>
        <taxon>Alphaproteobacteria</taxon>
        <taxon>Hyphomicrobiales</taxon>
        <taxon>Kaistiaceae</taxon>
        <taxon>Kaistia</taxon>
    </lineage>
</organism>
<comment type="similarity">
    <text evidence="10">Belongs to the MurCDEF family. MurF subfamily.</text>
</comment>
<evidence type="ECO:0000256" key="5">
    <source>
        <dbReference type="ARBA" id="ARBA00022840"/>
    </source>
</evidence>
<dbReference type="Pfam" id="PF08245">
    <property type="entry name" value="Mur_ligase_M"/>
    <property type="match status" value="1"/>
</dbReference>
<dbReference type="InterPro" id="IPR051046">
    <property type="entry name" value="MurCDEF_CellWall_CoF430Synth"/>
</dbReference>
<comment type="caution">
    <text evidence="15">The sequence shown here is derived from an EMBL/GenBank/DDBJ whole genome shotgun (WGS) entry which is preliminary data.</text>
</comment>
<evidence type="ECO:0000259" key="13">
    <source>
        <dbReference type="Pfam" id="PF02875"/>
    </source>
</evidence>
<keyword evidence="6 10" id="KW-0133">Cell shape</keyword>
<evidence type="ECO:0000259" key="14">
    <source>
        <dbReference type="Pfam" id="PF08245"/>
    </source>
</evidence>
<proteinExistence type="inferred from homology"/>
<evidence type="ECO:0000256" key="7">
    <source>
        <dbReference type="ARBA" id="ARBA00022984"/>
    </source>
</evidence>
<evidence type="ECO:0000313" key="16">
    <source>
        <dbReference type="Proteomes" id="UP001144805"/>
    </source>
</evidence>
<dbReference type="GO" id="GO:0005524">
    <property type="term" value="F:ATP binding"/>
    <property type="evidence" value="ECO:0007669"/>
    <property type="project" value="UniProtKB-UniRule"/>
</dbReference>
<dbReference type="PANTHER" id="PTHR43024">
    <property type="entry name" value="UDP-N-ACETYLMURAMOYL-TRIPEPTIDE--D-ALANYL-D-ALANINE LIGASE"/>
    <property type="match status" value="1"/>
</dbReference>
<feature type="domain" description="Mur ligase central" evidence="14">
    <location>
        <begin position="112"/>
        <end position="302"/>
    </location>
</feature>
<keyword evidence="3 10" id="KW-0132">Cell division</keyword>
<keyword evidence="1 10" id="KW-0963">Cytoplasm</keyword>
<dbReference type="RefSeq" id="WP_266338440.1">
    <property type="nucleotide sequence ID" value="NZ_JAPKNK010000003.1"/>
</dbReference>
<dbReference type="GO" id="GO:0047480">
    <property type="term" value="F:UDP-N-acetylmuramoyl-tripeptide-D-alanyl-D-alanine ligase activity"/>
    <property type="evidence" value="ECO:0007669"/>
    <property type="project" value="UniProtKB-UniRule"/>
</dbReference>
<dbReference type="InterPro" id="IPR013221">
    <property type="entry name" value="Mur_ligase_cen"/>
</dbReference>